<protein>
    <recommendedName>
        <fullName evidence="3">Apple domain-containing protein</fullName>
    </recommendedName>
</protein>
<evidence type="ECO:0000313" key="2">
    <source>
        <dbReference type="Proteomes" id="UP000663193"/>
    </source>
</evidence>
<evidence type="ECO:0000313" key="1">
    <source>
        <dbReference type="EMBL" id="QRC99614.1"/>
    </source>
</evidence>
<evidence type="ECO:0008006" key="3">
    <source>
        <dbReference type="Google" id="ProtNLM"/>
    </source>
</evidence>
<reference evidence="2" key="1">
    <citation type="journal article" date="2021" name="BMC Genomics">
        <title>Chromosome-level genome assembly and manually-curated proteome of model necrotroph Parastagonospora nodorum Sn15 reveals a genome-wide trove of candidate effector homologs, and redundancy of virulence-related functions within an accessory chromosome.</title>
        <authorList>
            <person name="Bertazzoni S."/>
            <person name="Jones D.A.B."/>
            <person name="Phan H.T."/>
            <person name="Tan K.-C."/>
            <person name="Hane J.K."/>
        </authorList>
    </citation>
    <scope>NUCLEOTIDE SEQUENCE [LARGE SCALE GENOMIC DNA]</scope>
    <source>
        <strain evidence="2">SN15 / ATCC MYA-4574 / FGSC 10173)</strain>
    </source>
</reference>
<proteinExistence type="predicted"/>
<dbReference type="AlphaFoldDB" id="A0A7U2I2P7"/>
<accession>A0A7U2I2P7</accession>
<name>A0A7U2I2P7_PHANO</name>
<organism evidence="1 2">
    <name type="scientific">Phaeosphaeria nodorum (strain SN15 / ATCC MYA-4574 / FGSC 10173)</name>
    <name type="common">Glume blotch fungus</name>
    <name type="synonym">Parastagonospora nodorum</name>
    <dbReference type="NCBI Taxonomy" id="321614"/>
    <lineage>
        <taxon>Eukaryota</taxon>
        <taxon>Fungi</taxon>
        <taxon>Dikarya</taxon>
        <taxon>Ascomycota</taxon>
        <taxon>Pezizomycotina</taxon>
        <taxon>Dothideomycetes</taxon>
        <taxon>Pleosporomycetidae</taxon>
        <taxon>Pleosporales</taxon>
        <taxon>Pleosporineae</taxon>
        <taxon>Phaeosphaeriaceae</taxon>
        <taxon>Parastagonospora</taxon>
    </lineage>
</organism>
<keyword evidence="2" id="KW-1185">Reference proteome</keyword>
<dbReference type="Proteomes" id="UP000663193">
    <property type="component" value="Chromosome 10"/>
</dbReference>
<sequence length="111" mass="12268">MMPKSDGIYESDIHHVRFKQACIRCEAESDCLTFLFSSLHSSRYDALAKRILTSWLLGPTDIISRFTCHAKVTPTYLTLQGSKKQRSAVATINVSSITKPPGSSSTLRSAC</sequence>
<gene>
    <name evidence="1" type="ORF">JI435_437210</name>
</gene>
<dbReference type="VEuPathDB" id="FungiDB:JI435_437210"/>
<dbReference type="EMBL" id="CP069032">
    <property type="protein sequence ID" value="QRC99614.1"/>
    <property type="molecule type" value="Genomic_DNA"/>
</dbReference>